<organism evidence="1 2">
    <name type="scientific">Brassica carinata</name>
    <name type="common">Ethiopian mustard</name>
    <name type="synonym">Abyssinian cabbage</name>
    <dbReference type="NCBI Taxonomy" id="52824"/>
    <lineage>
        <taxon>Eukaryota</taxon>
        <taxon>Viridiplantae</taxon>
        <taxon>Streptophyta</taxon>
        <taxon>Embryophyta</taxon>
        <taxon>Tracheophyta</taxon>
        <taxon>Spermatophyta</taxon>
        <taxon>Magnoliopsida</taxon>
        <taxon>eudicotyledons</taxon>
        <taxon>Gunneridae</taxon>
        <taxon>Pentapetalae</taxon>
        <taxon>rosids</taxon>
        <taxon>malvids</taxon>
        <taxon>Brassicales</taxon>
        <taxon>Brassicaceae</taxon>
        <taxon>Brassiceae</taxon>
        <taxon>Brassica</taxon>
    </lineage>
</organism>
<dbReference type="Proteomes" id="UP000886595">
    <property type="component" value="Unassembled WGS sequence"/>
</dbReference>
<dbReference type="AlphaFoldDB" id="A0A8X8AZ36"/>
<evidence type="ECO:0000313" key="1">
    <source>
        <dbReference type="EMBL" id="KAG2315012.1"/>
    </source>
</evidence>
<sequence length="91" mass="10411">MLVVLETEDLRVAQIWSRLFRPGRLDLLLWCSGEALGAMEVQTKPALMWVATPSIETDKAVFWQLIANRLLRRLPEMKIRRLVASSDEACS</sequence>
<protein>
    <submittedName>
        <fullName evidence="1">Uncharacterized protein</fullName>
    </submittedName>
</protein>
<gene>
    <name evidence="1" type="ORF">Bca52824_018134</name>
</gene>
<dbReference type="EMBL" id="JAAMPC010000004">
    <property type="protein sequence ID" value="KAG2315012.1"/>
    <property type="molecule type" value="Genomic_DNA"/>
</dbReference>
<accession>A0A8X8AZ36</accession>
<reference evidence="1 2" key="1">
    <citation type="submission" date="2020-02" db="EMBL/GenBank/DDBJ databases">
        <authorList>
            <person name="Ma Q."/>
            <person name="Huang Y."/>
            <person name="Song X."/>
            <person name="Pei D."/>
        </authorList>
    </citation>
    <scope>NUCLEOTIDE SEQUENCE [LARGE SCALE GENOMIC DNA]</scope>
    <source>
        <strain evidence="1">Sxm20200214</strain>
        <tissue evidence="1">Leaf</tissue>
    </source>
</reference>
<comment type="caution">
    <text evidence="1">The sequence shown here is derived from an EMBL/GenBank/DDBJ whole genome shotgun (WGS) entry which is preliminary data.</text>
</comment>
<name>A0A8X8AZ36_BRACI</name>
<evidence type="ECO:0000313" key="2">
    <source>
        <dbReference type="Proteomes" id="UP000886595"/>
    </source>
</evidence>
<proteinExistence type="predicted"/>
<keyword evidence="2" id="KW-1185">Reference proteome</keyword>